<feature type="compositionally biased region" description="Basic residues" evidence="1">
    <location>
        <begin position="90"/>
        <end position="103"/>
    </location>
</feature>
<proteinExistence type="predicted"/>
<evidence type="ECO:0000313" key="3">
    <source>
        <dbReference type="Proteomes" id="UP000054248"/>
    </source>
</evidence>
<feature type="region of interest" description="Disordered" evidence="1">
    <location>
        <begin position="501"/>
        <end position="521"/>
    </location>
</feature>
<dbReference type="EMBL" id="KN822987">
    <property type="protein sequence ID" value="KIO29047.1"/>
    <property type="molecule type" value="Genomic_DNA"/>
</dbReference>
<feature type="compositionally biased region" description="Basic residues" evidence="1">
    <location>
        <begin position="364"/>
        <end position="378"/>
    </location>
</feature>
<feature type="compositionally biased region" description="Acidic residues" evidence="1">
    <location>
        <begin position="382"/>
        <end position="392"/>
    </location>
</feature>
<feature type="compositionally biased region" description="Acidic residues" evidence="1">
    <location>
        <begin position="110"/>
        <end position="123"/>
    </location>
</feature>
<feature type="compositionally biased region" description="Polar residues" evidence="1">
    <location>
        <begin position="225"/>
        <end position="247"/>
    </location>
</feature>
<accession>A0A0C3M5W6</accession>
<gene>
    <name evidence="2" type="ORF">M407DRAFT_6418</name>
</gene>
<dbReference type="HOGENOM" id="CLU_442916_0_0_1"/>
<dbReference type="AlphaFoldDB" id="A0A0C3M5W6"/>
<organism evidence="2 3">
    <name type="scientific">Tulasnella calospora MUT 4182</name>
    <dbReference type="NCBI Taxonomy" id="1051891"/>
    <lineage>
        <taxon>Eukaryota</taxon>
        <taxon>Fungi</taxon>
        <taxon>Dikarya</taxon>
        <taxon>Basidiomycota</taxon>
        <taxon>Agaricomycotina</taxon>
        <taxon>Agaricomycetes</taxon>
        <taxon>Cantharellales</taxon>
        <taxon>Tulasnellaceae</taxon>
        <taxon>Tulasnella</taxon>
    </lineage>
</organism>
<feature type="compositionally biased region" description="Acidic residues" evidence="1">
    <location>
        <begin position="201"/>
        <end position="211"/>
    </location>
</feature>
<dbReference type="Proteomes" id="UP000054248">
    <property type="component" value="Unassembled WGS sequence"/>
</dbReference>
<feature type="compositionally biased region" description="Polar residues" evidence="1">
    <location>
        <begin position="128"/>
        <end position="138"/>
    </location>
</feature>
<evidence type="ECO:0000313" key="2">
    <source>
        <dbReference type="EMBL" id="KIO29047.1"/>
    </source>
</evidence>
<feature type="compositionally biased region" description="Polar residues" evidence="1">
    <location>
        <begin position="151"/>
        <end position="174"/>
    </location>
</feature>
<feature type="compositionally biased region" description="Polar residues" evidence="1">
    <location>
        <begin position="182"/>
        <end position="193"/>
    </location>
</feature>
<sequence>MLRHGDNMDKPQTEVPQSIFQRPPHPLHQVCWPMQQATTSADRSSRKRKNAAAPPPTSDRQTRTRRANNPPVPAPTHALDINPEDPPERPKKRLRPRARVRKTNGKDLEDIAEEEVGGGEGEEALQSGVPSPTKNTETIARILLGMGQVAPGTSQTDEQSTIGCVSQASGTSTERPSHQKRSTASVSRGSTAPPTQPVEPTSEESELDDSERDTIYSELEESPKRLSTVSRKKAGSSSRQRAKNTPASLPILEVQYQLTPRGERASKIVKMTSEMSYDEFLQRILTEMAIPAHKHEGRRLGIKMPDKRVSEPPLRLTEDQYKETLQELVKNALALDRGKRVNRKIPTVIDLKTFESELAEKEARRSKKKGTAKGKKKANMSDDSDAPQDSDNDGTTGPKKTMTREEATELLHSKRTCTLHKRLCRVMPDGSHVPWSVEAITVWATLICDGQATPDEIPGVLKDDARPRVQESRRASSRDPTPAPPMPIEIKMIYPPFLGSSSVPNAPTNTNHPPSSPTLPTISSSDPFIEDFLKSLDEKWSGKDYRNFLQYLDAFNAEAIIRITELWAKDIRGQGADFYRQAPFKMPRGTANIFFAAVKDCMKTLKEAATDEPNGEK</sequence>
<feature type="compositionally biased region" description="Basic and acidic residues" evidence="1">
    <location>
        <begin position="1"/>
        <end position="12"/>
    </location>
</feature>
<feature type="region of interest" description="Disordered" evidence="1">
    <location>
        <begin position="457"/>
        <end position="486"/>
    </location>
</feature>
<protein>
    <submittedName>
        <fullName evidence="2">Uncharacterized protein</fullName>
    </submittedName>
</protein>
<name>A0A0C3M5W6_9AGAM</name>
<reference evidence="2 3" key="1">
    <citation type="submission" date="2014-04" db="EMBL/GenBank/DDBJ databases">
        <authorList>
            <consortium name="DOE Joint Genome Institute"/>
            <person name="Kuo A."/>
            <person name="Girlanda M."/>
            <person name="Perotto S."/>
            <person name="Kohler A."/>
            <person name="Nagy L.G."/>
            <person name="Floudas D."/>
            <person name="Copeland A."/>
            <person name="Barry K.W."/>
            <person name="Cichocki N."/>
            <person name="Veneault-Fourrey C."/>
            <person name="LaButti K."/>
            <person name="Lindquist E.A."/>
            <person name="Lipzen A."/>
            <person name="Lundell T."/>
            <person name="Morin E."/>
            <person name="Murat C."/>
            <person name="Sun H."/>
            <person name="Tunlid A."/>
            <person name="Henrissat B."/>
            <person name="Grigoriev I.V."/>
            <person name="Hibbett D.S."/>
            <person name="Martin F."/>
            <person name="Nordberg H.P."/>
            <person name="Cantor M.N."/>
            <person name="Hua S.X."/>
        </authorList>
    </citation>
    <scope>NUCLEOTIDE SEQUENCE [LARGE SCALE GENOMIC DNA]</scope>
    <source>
        <strain evidence="2 3">MUT 4182</strain>
    </source>
</reference>
<feature type="compositionally biased region" description="Low complexity" evidence="1">
    <location>
        <begin position="504"/>
        <end position="521"/>
    </location>
</feature>
<keyword evidence="3" id="KW-1185">Reference proteome</keyword>
<feature type="compositionally biased region" description="Basic and acidic residues" evidence="1">
    <location>
        <begin position="461"/>
        <end position="477"/>
    </location>
</feature>
<evidence type="ECO:0000256" key="1">
    <source>
        <dbReference type="SAM" id="MobiDB-lite"/>
    </source>
</evidence>
<feature type="region of interest" description="Disordered" evidence="1">
    <location>
        <begin position="1"/>
        <end position="248"/>
    </location>
</feature>
<feature type="region of interest" description="Disordered" evidence="1">
    <location>
        <begin position="359"/>
        <end position="405"/>
    </location>
</feature>
<reference evidence="3" key="2">
    <citation type="submission" date="2015-01" db="EMBL/GenBank/DDBJ databases">
        <title>Evolutionary Origins and Diversification of the Mycorrhizal Mutualists.</title>
        <authorList>
            <consortium name="DOE Joint Genome Institute"/>
            <consortium name="Mycorrhizal Genomics Consortium"/>
            <person name="Kohler A."/>
            <person name="Kuo A."/>
            <person name="Nagy L.G."/>
            <person name="Floudas D."/>
            <person name="Copeland A."/>
            <person name="Barry K.W."/>
            <person name="Cichocki N."/>
            <person name="Veneault-Fourrey C."/>
            <person name="LaButti K."/>
            <person name="Lindquist E.A."/>
            <person name="Lipzen A."/>
            <person name="Lundell T."/>
            <person name="Morin E."/>
            <person name="Murat C."/>
            <person name="Riley R."/>
            <person name="Ohm R."/>
            <person name="Sun H."/>
            <person name="Tunlid A."/>
            <person name="Henrissat B."/>
            <person name="Grigoriev I.V."/>
            <person name="Hibbett D.S."/>
            <person name="Martin F."/>
        </authorList>
    </citation>
    <scope>NUCLEOTIDE SEQUENCE [LARGE SCALE GENOMIC DNA]</scope>
    <source>
        <strain evidence="3">MUT 4182</strain>
    </source>
</reference>